<evidence type="ECO:0008006" key="2">
    <source>
        <dbReference type="Google" id="ProtNLM"/>
    </source>
</evidence>
<feature type="non-terminal residue" evidence="1">
    <location>
        <position position="1"/>
    </location>
</feature>
<dbReference type="Gene3D" id="3.50.50.60">
    <property type="entry name" value="FAD/NAD(P)-binding domain"/>
    <property type="match status" value="1"/>
</dbReference>
<gene>
    <name evidence="1" type="ORF">METZ01_LOCUS463196</name>
</gene>
<evidence type="ECO:0000313" key="1">
    <source>
        <dbReference type="EMBL" id="SVE10342.1"/>
    </source>
</evidence>
<organism evidence="1">
    <name type="scientific">marine metagenome</name>
    <dbReference type="NCBI Taxonomy" id="408172"/>
    <lineage>
        <taxon>unclassified sequences</taxon>
        <taxon>metagenomes</taxon>
        <taxon>ecological metagenomes</taxon>
    </lineage>
</organism>
<dbReference type="AlphaFoldDB" id="A0A383ARI4"/>
<proteinExistence type="predicted"/>
<dbReference type="InterPro" id="IPR036188">
    <property type="entry name" value="FAD/NAD-bd_sf"/>
</dbReference>
<accession>A0A383ARI4</accession>
<reference evidence="1" key="1">
    <citation type="submission" date="2018-05" db="EMBL/GenBank/DDBJ databases">
        <authorList>
            <person name="Lanie J.A."/>
            <person name="Ng W.-L."/>
            <person name="Kazmierczak K.M."/>
            <person name="Andrzejewski T.M."/>
            <person name="Davidsen T.M."/>
            <person name="Wayne K.J."/>
            <person name="Tettelin H."/>
            <person name="Glass J.I."/>
            <person name="Rusch D."/>
            <person name="Podicherti R."/>
            <person name="Tsui H.-C.T."/>
            <person name="Winkler M.E."/>
        </authorList>
    </citation>
    <scope>NUCLEOTIDE SEQUENCE</scope>
</reference>
<name>A0A383ARI4_9ZZZZ</name>
<dbReference type="EMBL" id="UINC01194311">
    <property type="protein sequence ID" value="SVE10342.1"/>
    <property type="molecule type" value="Genomic_DNA"/>
</dbReference>
<protein>
    <recommendedName>
        <fullName evidence="2">FAD-dependent oxidoreductase</fullName>
    </recommendedName>
</protein>
<sequence length="181" mass="20763">NPGTQHVTIAVSGYDGGKTIDFRKFANMGITLLGMTKGFKNEKIYFENDLKENIHNGDKNYLSLLDEADEYITNNNLDFSEEPEARHFERDHECIKNPILELDLNLSGIKNVIWATGYKNNFDWIKLDIFDETGKPEHNNGVSKEKGLYFLGLPWLSMRGSSFIWGVWKDAKYLAEHIANN</sequence>